<feature type="site" description="Histone H3K4me3 binding" evidence="7">
    <location>
        <position position="196"/>
    </location>
</feature>
<feature type="binding site" evidence="8">
    <location>
        <position position="199"/>
    </location>
    <ligand>
        <name>Zn(2+)</name>
        <dbReference type="ChEBI" id="CHEBI:29105"/>
        <label>2</label>
    </ligand>
</feature>
<comment type="subcellular location">
    <subcellularLocation>
        <location evidence="1 10">Nucleus</location>
    </subcellularLocation>
</comment>
<evidence type="ECO:0000256" key="11">
    <source>
        <dbReference type="SAM" id="MobiDB-lite"/>
    </source>
</evidence>
<protein>
    <recommendedName>
        <fullName evidence="10">Chromatin modification-related protein</fullName>
    </recommendedName>
</protein>
<dbReference type="InterPro" id="IPR011011">
    <property type="entry name" value="Znf_FYVE_PHD"/>
</dbReference>
<feature type="region of interest" description="Disordered" evidence="11">
    <location>
        <begin position="124"/>
        <end position="181"/>
    </location>
</feature>
<feature type="site" description="Histone H3K4me3 binding" evidence="7">
    <location>
        <position position="200"/>
    </location>
</feature>
<dbReference type="PROSITE" id="PS50016">
    <property type="entry name" value="ZF_PHD_2"/>
    <property type="match status" value="1"/>
</dbReference>
<feature type="binding site" evidence="8">
    <location>
        <position position="188"/>
    </location>
    <ligand>
        <name>Zn(2+)</name>
        <dbReference type="ChEBI" id="CHEBI:29105"/>
        <label>1</label>
    </ligand>
</feature>
<dbReference type="InterPro" id="IPR028651">
    <property type="entry name" value="ING_fam"/>
</dbReference>
<sequence length="236" mass="26914">MDAATVLEEYLSDLTNLPTDLAYILDEIHSKDEKLREAQKRVLARDGAIQKHIKTHGSLSEFPKESQTYSKIRSDMQESAALQQDKCVLANTGLYIISRQVKKLNDQIKQLENEGLLVPAQSDEEEVKFVPEPARTVSATRRQSELKRPTPPRDRTPSSGPAMKRQRTDTQPRRPNNVDEEETTYCICQQPSFGEMVACDNPNCQYEWFHWECVGLTEPPTGTWFCPTCAAQRSRK</sequence>
<dbReference type="InterPro" id="IPR019787">
    <property type="entry name" value="Znf_PHD-finger"/>
</dbReference>
<evidence type="ECO:0000256" key="9">
    <source>
        <dbReference type="PROSITE-ProRule" id="PRU00146"/>
    </source>
</evidence>
<dbReference type="InterPro" id="IPR013083">
    <property type="entry name" value="Znf_RING/FYVE/PHD"/>
</dbReference>
<reference evidence="13 14" key="1">
    <citation type="submission" date="2017-04" db="EMBL/GenBank/DDBJ databases">
        <title>Genome sequencing of [Candida] sorbophila.</title>
        <authorList>
            <person name="Ahn J.O."/>
        </authorList>
    </citation>
    <scope>NUCLEOTIDE SEQUENCE [LARGE SCALE GENOMIC DNA]</scope>
    <source>
        <strain evidence="13 14">DS02</strain>
    </source>
</reference>
<evidence type="ECO:0000256" key="6">
    <source>
        <dbReference type="ARBA" id="ARBA00023242"/>
    </source>
</evidence>
<keyword evidence="10" id="KW-0156">Chromatin regulator</keyword>
<evidence type="ECO:0000256" key="7">
    <source>
        <dbReference type="PIRSR" id="PIRSR628651-50"/>
    </source>
</evidence>
<evidence type="ECO:0000256" key="3">
    <source>
        <dbReference type="ARBA" id="ARBA00022723"/>
    </source>
</evidence>
<comment type="caution">
    <text evidence="13">The sequence shown here is derived from an EMBL/GenBank/DDBJ whole genome shotgun (WGS) entry which is preliminary data.</text>
</comment>
<feature type="binding site" evidence="8">
    <location>
        <position position="213"/>
    </location>
    <ligand>
        <name>Zn(2+)</name>
        <dbReference type="ChEBI" id="CHEBI:29105"/>
        <label>1</label>
    </ligand>
</feature>
<dbReference type="SUPFAM" id="SSF57903">
    <property type="entry name" value="FYVE/PHD zinc finger"/>
    <property type="match status" value="1"/>
</dbReference>
<feature type="compositionally biased region" description="Basic and acidic residues" evidence="11">
    <location>
        <begin position="142"/>
        <end position="156"/>
    </location>
</feature>
<keyword evidence="4 9" id="KW-0863">Zinc-finger</keyword>
<feature type="binding site" evidence="8">
    <location>
        <position position="210"/>
    </location>
    <ligand>
        <name>Zn(2+)</name>
        <dbReference type="ChEBI" id="CHEBI:29105"/>
        <label>1</label>
    </ligand>
</feature>
<dbReference type="STRING" id="45607.A0A2T0FDQ9"/>
<dbReference type="AlphaFoldDB" id="A0A2T0FDQ9"/>
<evidence type="ECO:0000313" key="13">
    <source>
        <dbReference type="EMBL" id="PRT53097.1"/>
    </source>
</evidence>
<evidence type="ECO:0000256" key="8">
    <source>
        <dbReference type="PIRSR" id="PIRSR628651-51"/>
    </source>
</evidence>
<name>A0A2T0FDQ9_9ASCO</name>
<dbReference type="GO" id="GO:0006281">
    <property type="term" value="P:DNA repair"/>
    <property type="evidence" value="ECO:0007669"/>
    <property type="project" value="UniProtKB-KW"/>
</dbReference>
<keyword evidence="3 8" id="KW-0479">Metal-binding</keyword>
<dbReference type="GeneID" id="36514466"/>
<evidence type="ECO:0000256" key="2">
    <source>
        <dbReference type="ARBA" id="ARBA00010210"/>
    </source>
</evidence>
<comment type="domain">
    <text evidence="10">The PHD-type zinc finger mediates the binding to H3K4me3.</text>
</comment>
<keyword evidence="14" id="KW-1185">Reference proteome</keyword>
<keyword evidence="5 8" id="KW-0862">Zinc</keyword>
<feature type="binding site" evidence="8">
    <location>
        <position position="186"/>
    </location>
    <ligand>
        <name>Zn(2+)</name>
        <dbReference type="ChEBI" id="CHEBI:29105"/>
        <label>1</label>
    </ligand>
</feature>
<evidence type="ECO:0000256" key="5">
    <source>
        <dbReference type="ARBA" id="ARBA00022833"/>
    </source>
</evidence>
<dbReference type="Gene3D" id="6.10.140.1740">
    <property type="match status" value="1"/>
</dbReference>
<gene>
    <name evidence="13" type="ORF">B9G98_00717</name>
</gene>
<dbReference type="GO" id="GO:0006355">
    <property type="term" value="P:regulation of DNA-templated transcription"/>
    <property type="evidence" value="ECO:0007669"/>
    <property type="project" value="TreeGrafter"/>
</dbReference>
<dbReference type="PANTHER" id="PTHR10333">
    <property type="entry name" value="INHIBITOR OF GROWTH PROTEIN"/>
    <property type="match status" value="1"/>
</dbReference>
<feature type="binding site" evidence="8">
    <location>
        <position position="204"/>
    </location>
    <ligand>
        <name>Zn(2+)</name>
        <dbReference type="ChEBI" id="CHEBI:29105"/>
        <label>2</label>
    </ligand>
</feature>
<dbReference type="GO" id="GO:0051321">
    <property type="term" value="P:meiotic cell cycle"/>
    <property type="evidence" value="ECO:0007669"/>
    <property type="project" value="UniProtKB-KW"/>
</dbReference>
<evidence type="ECO:0000256" key="4">
    <source>
        <dbReference type="ARBA" id="ARBA00022771"/>
    </source>
</evidence>
<dbReference type="EMBL" id="NDIQ01000001">
    <property type="protein sequence ID" value="PRT53097.1"/>
    <property type="molecule type" value="Genomic_DNA"/>
</dbReference>
<evidence type="ECO:0000259" key="12">
    <source>
        <dbReference type="PROSITE" id="PS50016"/>
    </source>
</evidence>
<dbReference type="Gene3D" id="3.30.40.10">
    <property type="entry name" value="Zinc/RING finger domain, C3HC4 (zinc finger)"/>
    <property type="match status" value="1"/>
</dbReference>
<feature type="site" description="Histone H3K4me3 binding" evidence="7">
    <location>
        <position position="208"/>
    </location>
</feature>
<dbReference type="Proteomes" id="UP000238350">
    <property type="component" value="Unassembled WGS sequence"/>
</dbReference>
<comment type="subunit">
    <text evidence="10">Component of an histone acetyltransferase complex. Interacts with H3K4me3 and to a lesser extent with H3K4me2.</text>
</comment>
<dbReference type="SMART" id="SM00249">
    <property type="entry name" value="PHD"/>
    <property type="match status" value="1"/>
</dbReference>
<comment type="similarity">
    <text evidence="2 10">Belongs to the ING family.</text>
</comment>
<evidence type="ECO:0000256" key="10">
    <source>
        <dbReference type="RuleBase" id="RU361213"/>
    </source>
</evidence>
<dbReference type="CDD" id="cd16858">
    <property type="entry name" value="ING_ING3_Yng2p"/>
    <property type="match status" value="1"/>
</dbReference>
<accession>A0A2T0FDQ9</accession>
<comment type="function">
    <text evidence="10">Component of an histone acetyltransferase complex.</text>
</comment>
<dbReference type="SMART" id="SM01408">
    <property type="entry name" value="ING"/>
    <property type="match status" value="1"/>
</dbReference>
<dbReference type="CDD" id="cd15505">
    <property type="entry name" value="PHD_ING"/>
    <property type="match status" value="1"/>
</dbReference>
<keyword evidence="6 10" id="KW-0539">Nucleus</keyword>
<feature type="domain" description="PHD-type" evidence="12">
    <location>
        <begin position="183"/>
        <end position="232"/>
    </location>
</feature>
<feature type="binding site" evidence="8">
    <location>
        <position position="226"/>
    </location>
    <ligand>
        <name>Zn(2+)</name>
        <dbReference type="ChEBI" id="CHEBI:29105"/>
        <label>2</label>
    </ligand>
</feature>
<dbReference type="GO" id="GO:0035267">
    <property type="term" value="C:NuA4 histone acetyltransferase complex"/>
    <property type="evidence" value="ECO:0007669"/>
    <property type="project" value="TreeGrafter"/>
</dbReference>
<dbReference type="GO" id="GO:0005634">
    <property type="term" value="C:nucleus"/>
    <property type="evidence" value="ECO:0007669"/>
    <property type="project" value="UniProtKB-SubCell"/>
</dbReference>
<dbReference type="InterPro" id="IPR024610">
    <property type="entry name" value="ING_N_histone-binding"/>
</dbReference>
<feature type="site" description="Histone H3K4me3 binding" evidence="7">
    <location>
        <position position="185"/>
    </location>
</feature>
<dbReference type="GO" id="GO:0008270">
    <property type="term" value="F:zinc ion binding"/>
    <property type="evidence" value="ECO:0007669"/>
    <property type="project" value="UniProtKB-KW"/>
</dbReference>
<organism evidence="13 14">
    <name type="scientific">Wickerhamiella sorbophila</name>
    <dbReference type="NCBI Taxonomy" id="45607"/>
    <lineage>
        <taxon>Eukaryota</taxon>
        <taxon>Fungi</taxon>
        <taxon>Dikarya</taxon>
        <taxon>Ascomycota</taxon>
        <taxon>Saccharomycotina</taxon>
        <taxon>Dipodascomycetes</taxon>
        <taxon>Dipodascales</taxon>
        <taxon>Trichomonascaceae</taxon>
        <taxon>Wickerhamiella</taxon>
    </lineage>
</organism>
<dbReference type="InterPro" id="IPR001965">
    <property type="entry name" value="Znf_PHD"/>
</dbReference>
<dbReference type="GO" id="GO:0006325">
    <property type="term" value="P:chromatin organization"/>
    <property type="evidence" value="ECO:0007669"/>
    <property type="project" value="UniProtKB-KW"/>
</dbReference>
<evidence type="ECO:0000313" key="14">
    <source>
        <dbReference type="Proteomes" id="UP000238350"/>
    </source>
</evidence>
<evidence type="ECO:0000256" key="1">
    <source>
        <dbReference type="ARBA" id="ARBA00004123"/>
    </source>
</evidence>
<dbReference type="RefSeq" id="XP_024663043.1">
    <property type="nucleotide sequence ID" value="XM_024807275.1"/>
</dbReference>
<feature type="binding site" evidence="8">
    <location>
        <position position="229"/>
    </location>
    <ligand>
        <name>Zn(2+)</name>
        <dbReference type="ChEBI" id="CHEBI:29105"/>
        <label>2</label>
    </ligand>
</feature>
<proteinExistence type="inferred from homology"/>
<dbReference type="InterPro" id="IPR019786">
    <property type="entry name" value="Zinc_finger_PHD-type_CS"/>
</dbReference>
<dbReference type="Pfam" id="PF12998">
    <property type="entry name" value="ING"/>
    <property type="match status" value="1"/>
</dbReference>
<dbReference type="OrthoDB" id="5411773at2759"/>
<dbReference type="PROSITE" id="PS01359">
    <property type="entry name" value="ZF_PHD_1"/>
    <property type="match status" value="1"/>
</dbReference>